<dbReference type="Pfam" id="PF01384">
    <property type="entry name" value="PHO4"/>
    <property type="match status" value="1"/>
</dbReference>
<keyword evidence="6 7" id="KW-0472">Membrane</keyword>
<dbReference type="EMBL" id="CAJNNW010025899">
    <property type="protein sequence ID" value="CAE8680852.1"/>
    <property type="molecule type" value="Genomic_DNA"/>
</dbReference>
<dbReference type="GO" id="GO:0035435">
    <property type="term" value="P:phosphate ion transmembrane transport"/>
    <property type="evidence" value="ECO:0007669"/>
    <property type="project" value="TreeGrafter"/>
</dbReference>
<dbReference type="GO" id="GO:0005315">
    <property type="term" value="F:phosphate transmembrane transporter activity"/>
    <property type="evidence" value="ECO:0007669"/>
    <property type="project" value="InterPro"/>
</dbReference>
<evidence type="ECO:0000256" key="4">
    <source>
        <dbReference type="ARBA" id="ARBA00022692"/>
    </source>
</evidence>
<sequence>MAAPMRRFLDSFDRQSSRGDLTLSVSPPPRNHRSAGSEASRSPNRGLEARGGSSFASLSALDASPIVASSPSTHVFGRDRSQGASRTMREAGANFMRLGSTALRDASPQDEVDGEAFGLRGGLEDLRSSVRELQKQQRQAARSWRTELEASLEAALESVQTKISDSQRDALDVLGRELRSEFDKTSRNAAKRCTALEDAMEASKKSSESAALRAELAGVVQALAKTGSEDAGAVTKAYADAHVEARLAILEQQIAALNATTSAASDVAVRPSNSKMEAAERKAEAAEQRGFELEAKLKEQCGNLGEQLRSLKQAFEADVAHTTMRKLEQNMEELREHSGDGFRASAQSLASLEAGLEALRQRSERSFRELEQKLLRDVEQSISQSKEEAQDNKDSVTVVACEAEAARHRLEEDLARQLLQLSNQVKLFGTQAQAAEEAAAQAQETSGAKVAALLDRLGFVEVATTEEQANREQRCRRFEERLEEVASQVGGAHRRGAVGVALGFALVFTAIVYAVTFKIIQRSTEAVEEEEDVKKHSEQPAKAEAGADVVMEVSLGEASKPEAETHNASLTGGRFFDQDLHAQAMAEGDETRAMHDDAEKFPAKTEKLFSYLQVVSAAFDSLAHGANDVANSVGPLAAIVGIHQTAKVDSKVEVPIWILVMGGAGISIGLLTYGYNVIKSIGIKLAKITPSRGFSIEMGSSIVVIIGSNLGIPVSTTHCQVGATVGVGMCEIRGASTAWKGVNWRIMAKVAVMWVMTLVFAAICASSVFGILVAIYQPQIEPMNCGPIARKIGKVGNISTVATKDSQKVRFKSYDSNGDGELDNGELKKVGWNENLKGDKLVEKFGRRRRRTPKTMTEKDFLQFTCTSNDNLEHLLYTKCEPVSNKELSCKINPAKQDADGNFQLTTSYSGFSACRIK</sequence>
<gene>
    <name evidence="10" type="ORF">PGLA2088_LOCUS22140</name>
</gene>
<dbReference type="Proteomes" id="UP000626109">
    <property type="component" value="Unassembled WGS sequence"/>
</dbReference>
<evidence type="ECO:0000256" key="9">
    <source>
        <dbReference type="SAM" id="MobiDB-lite"/>
    </source>
</evidence>
<comment type="subcellular location">
    <subcellularLocation>
        <location evidence="1 7">Membrane</location>
        <topology evidence="1 7">Multi-pass membrane protein</topology>
    </subcellularLocation>
</comment>
<evidence type="ECO:0000256" key="6">
    <source>
        <dbReference type="ARBA" id="ARBA00023136"/>
    </source>
</evidence>
<feature type="transmembrane region" description="Helical" evidence="7">
    <location>
        <begin position="656"/>
        <end position="678"/>
    </location>
</feature>
<feature type="transmembrane region" description="Helical" evidence="7">
    <location>
        <begin position="497"/>
        <end position="515"/>
    </location>
</feature>
<dbReference type="GO" id="GO:0016020">
    <property type="term" value="C:membrane"/>
    <property type="evidence" value="ECO:0007669"/>
    <property type="project" value="UniProtKB-SubCell"/>
</dbReference>
<feature type="region of interest" description="Disordered" evidence="9">
    <location>
        <begin position="1"/>
        <end position="51"/>
    </location>
</feature>
<proteinExistence type="inferred from homology"/>
<dbReference type="AlphaFoldDB" id="A0A813JMV6"/>
<protein>
    <recommendedName>
        <fullName evidence="7">Phosphate transporter</fullName>
    </recommendedName>
</protein>
<keyword evidence="4 7" id="KW-0812">Transmembrane</keyword>
<evidence type="ECO:0000256" key="3">
    <source>
        <dbReference type="ARBA" id="ARBA00022592"/>
    </source>
</evidence>
<reference evidence="10" key="1">
    <citation type="submission" date="2021-02" db="EMBL/GenBank/DDBJ databases">
        <authorList>
            <person name="Dougan E. K."/>
            <person name="Rhodes N."/>
            <person name="Thang M."/>
            <person name="Chan C."/>
        </authorList>
    </citation>
    <scope>NUCLEOTIDE SEQUENCE</scope>
</reference>
<evidence type="ECO:0000256" key="5">
    <source>
        <dbReference type="ARBA" id="ARBA00022989"/>
    </source>
</evidence>
<keyword evidence="3 7" id="KW-0592">Phosphate transport</keyword>
<evidence type="ECO:0000256" key="2">
    <source>
        <dbReference type="ARBA" id="ARBA00022448"/>
    </source>
</evidence>
<dbReference type="PANTHER" id="PTHR11101">
    <property type="entry name" value="PHOSPHATE TRANSPORTER"/>
    <property type="match status" value="1"/>
</dbReference>
<comment type="function">
    <text evidence="7">Sodium-phosphate symporter.</text>
</comment>
<feature type="compositionally biased region" description="Basic and acidic residues" evidence="9">
    <location>
        <begin position="7"/>
        <end position="17"/>
    </location>
</feature>
<comment type="similarity">
    <text evidence="7">Belongs to the inorganic phosphate transporter (PiT) (TC 2.A.20) family.</text>
</comment>
<name>A0A813JMV6_POLGL</name>
<keyword evidence="8" id="KW-0175">Coiled coil</keyword>
<dbReference type="PANTHER" id="PTHR11101:SF80">
    <property type="entry name" value="PHOSPHATE TRANSPORTER"/>
    <property type="match status" value="1"/>
</dbReference>
<feature type="transmembrane region" description="Helical" evidence="7">
    <location>
        <begin position="750"/>
        <end position="776"/>
    </location>
</feature>
<evidence type="ECO:0000256" key="1">
    <source>
        <dbReference type="ARBA" id="ARBA00004141"/>
    </source>
</evidence>
<evidence type="ECO:0000313" key="10">
    <source>
        <dbReference type="EMBL" id="CAE8680852.1"/>
    </source>
</evidence>
<evidence type="ECO:0000256" key="7">
    <source>
        <dbReference type="RuleBase" id="RU363058"/>
    </source>
</evidence>
<organism evidence="10 11">
    <name type="scientific">Polarella glacialis</name>
    <name type="common">Dinoflagellate</name>
    <dbReference type="NCBI Taxonomy" id="89957"/>
    <lineage>
        <taxon>Eukaryota</taxon>
        <taxon>Sar</taxon>
        <taxon>Alveolata</taxon>
        <taxon>Dinophyceae</taxon>
        <taxon>Suessiales</taxon>
        <taxon>Suessiaceae</taxon>
        <taxon>Polarella</taxon>
    </lineage>
</organism>
<evidence type="ECO:0000256" key="8">
    <source>
        <dbReference type="SAM" id="Coils"/>
    </source>
</evidence>
<comment type="caution">
    <text evidence="7">Lacks conserved residue(s) required for the propagation of feature annotation.</text>
</comment>
<dbReference type="InterPro" id="IPR018247">
    <property type="entry name" value="EF_Hand_1_Ca_BS"/>
</dbReference>
<dbReference type="InterPro" id="IPR001204">
    <property type="entry name" value="Phos_transporter"/>
</dbReference>
<keyword evidence="2 7" id="KW-0813">Transport</keyword>
<feature type="coiled-coil region" evidence="8">
    <location>
        <begin position="269"/>
        <end position="388"/>
    </location>
</feature>
<comment type="caution">
    <text evidence="10">The sequence shown here is derived from an EMBL/GenBank/DDBJ whole genome shotgun (WGS) entry which is preliminary data.</text>
</comment>
<keyword evidence="5 7" id="KW-1133">Transmembrane helix</keyword>
<evidence type="ECO:0000313" key="11">
    <source>
        <dbReference type="Proteomes" id="UP000626109"/>
    </source>
</evidence>
<accession>A0A813JMV6</accession>
<dbReference type="PROSITE" id="PS00018">
    <property type="entry name" value="EF_HAND_1"/>
    <property type="match status" value="1"/>
</dbReference>